<evidence type="ECO:0000256" key="12">
    <source>
        <dbReference type="ARBA" id="ARBA00048040"/>
    </source>
</evidence>
<dbReference type="InterPro" id="IPR030381">
    <property type="entry name" value="G_DYNAMIN_dom"/>
</dbReference>
<name>A0A034VCD4_BACDO</name>
<comment type="subcellular location">
    <subcellularLocation>
        <location evidence="2">Cytoplasm</location>
        <location evidence="2">Cytosol</location>
    </subcellularLocation>
    <subcellularLocation>
        <location evidence="1">Mitochondrion outer membrane</location>
    </subcellularLocation>
</comment>
<evidence type="ECO:0000313" key="16">
    <source>
        <dbReference type="EMBL" id="JAC40976.1"/>
    </source>
</evidence>
<proteinExistence type="inferred from homology"/>
<dbReference type="GO" id="GO:0048312">
    <property type="term" value="P:intracellular distribution of mitochondria"/>
    <property type="evidence" value="ECO:0007669"/>
    <property type="project" value="TreeGrafter"/>
</dbReference>
<evidence type="ECO:0000256" key="2">
    <source>
        <dbReference type="ARBA" id="ARBA00004514"/>
    </source>
</evidence>
<comment type="similarity">
    <text evidence="13">Belongs to the TRAFAC class dynamin-like GTPase superfamily. Dynamin/Fzo/YdjA family.</text>
</comment>
<dbReference type="InterPro" id="IPR043988">
    <property type="entry name" value="CCZ1/INTU_longin_2"/>
</dbReference>
<organism evidence="16">
    <name type="scientific">Bactrocera dorsalis</name>
    <name type="common">Oriental fruit fly</name>
    <name type="synonym">Dacus dorsalis</name>
    <dbReference type="NCBI Taxonomy" id="27457"/>
    <lineage>
        <taxon>Eukaryota</taxon>
        <taxon>Metazoa</taxon>
        <taxon>Ecdysozoa</taxon>
        <taxon>Arthropoda</taxon>
        <taxon>Hexapoda</taxon>
        <taxon>Insecta</taxon>
        <taxon>Pterygota</taxon>
        <taxon>Neoptera</taxon>
        <taxon>Endopterygota</taxon>
        <taxon>Diptera</taxon>
        <taxon>Brachycera</taxon>
        <taxon>Muscomorpha</taxon>
        <taxon>Tephritoidea</taxon>
        <taxon>Tephritidae</taxon>
        <taxon>Bactrocera</taxon>
        <taxon>Bactrocera</taxon>
    </lineage>
</organism>
<keyword evidence="8" id="KW-0446">Lipid-binding</keyword>
<dbReference type="EC" id="3.6.5.5" evidence="3"/>
<dbReference type="GO" id="GO:0008289">
    <property type="term" value="F:lipid binding"/>
    <property type="evidence" value="ECO:0007669"/>
    <property type="project" value="UniProtKB-KW"/>
</dbReference>
<dbReference type="Pfam" id="PF19033">
    <property type="entry name" value="Intu_longin_3"/>
    <property type="match status" value="1"/>
</dbReference>
<dbReference type="InterPro" id="IPR043987">
    <property type="entry name" value="CCZ1/INTU/HSP4_longin_1"/>
</dbReference>
<dbReference type="GO" id="GO:0005874">
    <property type="term" value="C:microtubule"/>
    <property type="evidence" value="ECO:0007669"/>
    <property type="project" value="TreeGrafter"/>
</dbReference>
<dbReference type="PANTHER" id="PTHR11566">
    <property type="entry name" value="DYNAMIN"/>
    <property type="match status" value="1"/>
</dbReference>
<evidence type="ECO:0000256" key="1">
    <source>
        <dbReference type="ARBA" id="ARBA00004294"/>
    </source>
</evidence>
<keyword evidence="4" id="KW-0963">Cytoplasm</keyword>
<dbReference type="GO" id="GO:0005525">
    <property type="term" value="F:GTP binding"/>
    <property type="evidence" value="ECO:0007669"/>
    <property type="project" value="UniProtKB-KW"/>
</dbReference>
<dbReference type="EMBL" id="GAKP01017976">
    <property type="protein sequence ID" value="JAC40976.1"/>
    <property type="molecule type" value="Transcribed_RNA"/>
</dbReference>
<feature type="compositionally biased region" description="Low complexity" evidence="14">
    <location>
        <begin position="540"/>
        <end position="563"/>
    </location>
</feature>
<dbReference type="InterPro" id="IPR027417">
    <property type="entry name" value="P-loop_NTPase"/>
</dbReference>
<dbReference type="GO" id="GO:0005829">
    <property type="term" value="C:cytosol"/>
    <property type="evidence" value="ECO:0007669"/>
    <property type="project" value="UniProtKB-SubCell"/>
</dbReference>
<evidence type="ECO:0000256" key="7">
    <source>
        <dbReference type="ARBA" id="ARBA00022801"/>
    </source>
</evidence>
<dbReference type="GO" id="GO:0016559">
    <property type="term" value="P:peroxisome fission"/>
    <property type="evidence" value="ECO:0007669"/>
    <property type="project" value="TreeGrafter"/>
</dbReference>
<dbReference type="InterPro" id="IPR000375">
    <property type="entry name" value="Dynamin_stalk"/>
</dbReference>
<sequence length="1299" mass="144984">MEALIPVINKLQDVFNTVGSDSIQLPQIVVLGSQSSGKSSVIESLVGRSFLPRGTGIVTRRPLILQLIHCPLDDREHRSAENGTINAEEWGKFLHTKKIFTDFNQIRNEIEEETDRAAGSNKGICPEPINLKIFSTRVVNLTLVDLPGITKVPVGDQPEDIEAQIKDLVLKFIDNPNSIILAVTAANTDMATSEALKLAKECDPDGRRTLAVVTKLDLMDAGTDAIDILCGRVIPVKLGIIGVVNRSQQDIIDKKQIDDQLKDEAAFLQRKYPTLATRNGTPYLAKTLNRLLMHHIRDCLPDLKTRVNVMSSQFQSLLHSYGEDVSDKSQTLLQIITKFASAYNSTIEGTARNIETTELCGGARICYIFHETFGRTLDSIHPLSGLSKMDILTAIRNATGPRPALFVPEVSFELLVKRQIRRLEEPSLRCVELIHEEMQRIVQHCGNEVQQEMLRFPKLHEKIVDVVTQLLRRRLPATNVMVENLVAIELAYINTKHPDFHKDAALVPSLLKTDNIIEPFSHLSAQVQRRTNTTPRNSNSSPQVSAPHQQQQQQHQTPAQSPSETAEIERGDWFKSLDDIEVRTSNVDELLLQFVEPTKVCLKFQGAARQADAAGSAAHANGSAGAVGGAAELQKVENFAMFAQIFEKLQPRALTATVEADKGSTAQPTTATTDATPDAALPFALLILPPECYQNDQYKDSLYYYPEDAQTNFLYKARGSFLTLNAVLTEELQTKPLISRLQVDNVTYFVCYRSLNGLLVLFAYAAAYHSQPEAGLRADELIGYIRFAFPTLNLENFTNGNATTAALRSFLHDFCGIQRVRILRAHRKQPVLFEELLKESRHMPLPKEAQLRIFDALSEMEAMDYRNWNDEPLNTHREFFIHGSALYYDHYLLASQMPLEVRASVELFMRCRGIFEFISEQSVKELYVWEEVALPQATGRYFLTICSRSHLILAVILKIFDAPDLSPDDTVPPSLFYIEEIQETLDHLIQCGIESLAIFWSISNKRPEVLDKVEQPDDASAEKESRKIENFIKQKFSAAASAATGGTTTQERAGNQRTLGFDEETHLCSSLGGSSIHSLTPSEDDSSRKRLTASSVINATASNAGNNEDSDSGGSDWDNFGEQNPLHYGCDSELQSPMTESLWKEINNVVPVKISAGWKNAVFYYVYVDNTNGSVFCPLKANSESFPFLAEMRKACHTIRAVLQNTKHYRRLLAQENSKPAVGKGMLAIKEHGMTIQVREFTDATATSTSDAESVVKGRFVVVGRLFNSPLKEVYVCHKPDVPQNMVEMAFRLSFFSVG</sequence>
<evidence type="ECO:0000256" key="6">
    <source>
        <dbReference type="ARBA" id="ARBA00022787"/>
    </source>
</evidence>
<evidence type="ECO:0000256" key="11">
    <source>
        <dbReference type="ARBA" id="ARBA00023136"/>
    </source>
</evidence>
<feature type="compositionally biased region" description="Polar residues" evidence="14">
    <location>
        <begin position="1098"/>
        <end position="1107"/>
    </location>
</feature>
<dbReference type="SMART" id="SM00053">
    <property type="entry name" value="DYNc"/>
    <property type="match status" value="1"/>
</dbReference>
<keyword evidence="7" id="KW-0378">Hydrolase</keyword>
<dbReference type="GO" id="GO:0003924">
    <property type="term" value="F:GTPase activity"/>
    <property type="evidence" value="ECO:0007669"/>
    <property type="project" value="InterPro"/>
</dbReference>
<dbReference type="Pfam" id="PF00350">
    <property type="entry name" value="Dynamin_N"/>
    <property type="match status" value="1"/>
</dbReference>
<comment type="catalytic activity">
    <reaction evidence="12">
        <text>GTP + H2O = GDP + phosphate + H(+)</text>
        <dbReference type="Rhea" id="RHEA:19669"/>
        <dbReference type="ChEBI" id="CHEBI:15377"/>
        <dbReference type="ChEBI" id="CHEBI:15378"/>
        <dbReference type="ChEBI" id="CHEBI:37565"/>
        <dbReference type="ChEBI" id="CHEBI:43474"/>
        <dbReference type="ChEBI" id="CHEBI:58189"/>
        <dbReference type="EC" id="3.6.5.5"/>
    </reaction>
</comment>
<dbReference type="GO" id="GO:0000266">
    <property type="term" value="P:mitochondrial fission"/>
    <property type="evidence" value="ECO:0007669"/>
    <property type="project" value="TreeGrafter"/>
</dbReference>
<dbReference type="InterPro" id="IPR045063">
    <property type="entry name" value="Dynamin_N"/>
</dbReference>
<feature type="region of interest" description="Disordered" evidence="14">
    <location>
        <begin position="526"/>
        <end position="567"/>
    </location>
</feature>
<evidence type="ECO:0000256" key="10">
    <source>
        <dbReference type="ARBA" id="ARBA00023134"/>
    </source>
</evidence>
<dbReference type="CDD" id="cd08771">
    <property type="entry name" value="DLP_1"/>
    <property type="match status" value="1"/>
</dbReference>
<dbReference type="SUPFAM" id="SSF52540">
    <property type="entry name" value="P-loop containing nucleoside triphosphate hydrolases"/>
    <property type="match status" value="1"/>
</dbReference>
<dbReference type="GO" id="GO:0005741">
    <property type="term" value="C:mitochondrial outer membrane"/>
    <property type="evidence" value="ECO:0007669"/>
    <property type="project" value="UniProtKB-SubCell"/>
</dbReference>
<protein>
    <recommendedName>
        <fullName evidence="3">dynamin GTPase</fullName>
        <ecNumber evidence="3">3.6.5.5</ecNumber>
    </recommendedName>
</protein>
<reference evidence="16" key="1">
    <citation type="journal article" date="2014" name="BMC Genomics">
        <title>Characterizing the developmental transcriptome of the oriental fruit fly, Bactrocera dorsalis (Diptera: Tephritidae) through comparative genomic analysis with Drosophila melanogaster utilizing modENCODE datasets.</title>
        <authorList>
            <person name="Geib S.M."/>
            <person name="Calla B."/>
            <person name="Hall B."/>
            <person name="Hou S."/>
            <person name="Manoukis N.C."/>
        </authorList>
    </citation>
    <scope>NUCLEOTIDE SEQUENCE</scope>
    <source>
        <strain evidence="16">Punador</strain>
    </source>
</reference>
<evidence type="ECO:0000256" key="9">
    <source>
        <dbReference type="ARBA" id="ARBA00023128"/>
    </source>
</evidence>
<dbReference type="InterPro" id="IPR019762">
    <property type="entry name" value="Dynamin_GTPase_CS"/>
</dbReference>
<keyword evidence="10 13" id="KW-0342">GTP-binding</keyword>
<dbReference type="InterPro" id="IPR022812">
    <property type="entry name" value="Dynamin"/>
</dbReference>
<evidence type="ECO:0000256" key="8">
    <source>
        <dbReference type="ARBA" id="ARBA00023121"/>
    </source>
</evidence>
<dbReference type="PRINTS" id="PR00195">
    <property type="entry name" value="DYNAMIN"/>
</dbReference>
<evidence type="ECO:0000256" key="5">
    <source>
        <dbReference type="ARBA" id="ARBA00022741"/>
    </source>
</evidence>
<dbReference type="FunFam" id="3.40.50.300:FF:000172">
    <property type="entry name" value="Dynamin-1-like protein isoform 1"/>
    <property type="match status" value="1"/>
</dbReference>
<gene>
    <name evidence="16" type="primary">DNM1L</name>
</gene>
<evidence type="ECO:0000256" key="4">
    <source>
        <dbReference type="ARBA" id="ARBA00022490"/>
    </source>
</evidence>
<accession>A0A034VCD4</accession>
<keyword evidence="11" id="KW-0472">Membrane</keyword>
<dbReference type="GO" id="GO:0008017">
    <property type="term" value="F:microtubule binding"/>
    <property type="evidence" value="ECO:0007669"/>
    <property type="project" value="TreeGrafter"/>
</dbReference>
<dbReference type="PROSITE" id="PS00410">
    <property type="entry name" value="G_DYNAMIN_1"/>
    <property type="match status" value="1"/>
</dbReference>
<feature type="compositionally biased region" description="Polar residues" evidence="14">
    <location>
        <begin position="526"/>
        <end position="539"/>
    </location>
</feature>
<evidence type="ECO:0000256" key="14">
    <source>
        <dbReference type="SAM" id="MobiDB-lite"/>
    </source>
</evidence>
<evidence type="ECO:0000256" key="3">
    <source>
        <dbReference type="ARBA" id="ARBA00011980"/>
    </source>
</evidence>
<keyword evidence="6" id="KW-1000">Mitochondrion outer membrane</keyword>
<dbReference type="GO" id="GO:0006897">
    <property type="term" value="P:endocytosis"/>
    <property type="evidence" value="ECO:0007669"/>
    <property type="project" value="TreeGrafter"/>
</dbReference>
<dbReference type="Pfam" id="PF19031">
    <property type="entry name" value="Intu_longin_1"/>
    <property type="match status" value="1"/>
</dbReference>
<dbReference type="InterPro" id="IPR043989">
    <property type="entry name" value="CCZ1/INTU/HSP4_longin_3"/>
</dbReference>
<dbReference type="Pfam" id="PF19032">
    <property type="entry name" value="Intu_longin_2"/>
    <property type="match status" value="1"/>
</dbReference>
<dbReference type="PROSITE" id="PS51718">
    <property type="entry name" value="G_DYNAMIN_2"/>
    <property type="match status" value="1"/>
</dbReference>
<keyword evidence="9" id="KW-0496">Mitochondrion</keyword>
<keyword evidence="5 13" id="KW-0547">Nucleotide-binding</keyword>
<dbReference type="OrthoDB" id="10263272at2759"/>
<dbReference type="FunFam" id="1.20.120.1240:FF:000001">
    <property type="entry name" value="Dynamin 1 like"/>
    <property type="match status" value="1"/>
</dbReference>
<evidence type="ECO:0000259" key="15">
    <source>
        <dbReference type="PROSITE" id="PS51718"/>
    </source>
</evidence>
<evidence type="ECO:0000256" key="13">
    <source>
        <dbReference type="RuleBase" id="RU003932"/>
    </source>
</evidence>
<dbReference type="Gene3D" id="3.40.50.300">
    <property type="entry name" value="P-loop containing nucleotide triphosphate hydrolases"/>
    <property type="match status" value="1"/>
</dbReference>
<feature type="region of interest" description="Disordered" evidence="14">
    <location>
        <begin position="1098"/>
        <end position="1118"/>
    </location>
</feature>
<dbReference type="PANTHER" id="PTHR11566:SF21">
    <property type="entry name" value="DYNAMIN RELATED PROTEIN 1, ISOFORM A"/>
    <property type="match status" value="1"/>
</dbReference>
<feature type="domain" description="Dynamin-type G" evidence="15">
    <location>
        <begin position="22"/>
        <end position="301"/>
    </location>
</feature>
<dbReference type="InterPro" id="IPR001401">
    <property type="entry name" value="Dynamin_GTPase"/>
</dbReference>
<dbReference type="Gene3D" id="1.20.120.1240">
    <property type="entry name" value="Dynamin, middle domain"/>
    <property type="match status" value="1"/>
</dbReference>
<dbReference type="Pfam" id="PF01031">
    <property type="entry name" value="Dynamin_M"/>
    <property type="match status" value="1"/>
</dbReference>